<feature type="compositionally biased region" description="Basic and acidic residues" evidence="1">
    <location>
        <begin position="200"/>
        <end position="230"/>
    </location>
</feature>
<dbReference type="KEGG" id="ppel:H6H00_26955"/>
<protein>
    <submittedName>
        <fullName evidence="3">DUF732 domain-containing protein</fullName>
    </submittedName>
</protein>
<dbReference type="EMBL" id="CP060131">
    <property type="protein sequence ID" value="QNG51704.1"/>
    <property type="molecule type" value="Genomic_DNA"/>
</dbReference>
<feature type="region of interest" description="Disordered" evidence="1">
    <location>
        <begin position="93"/>
        <end position="231"/>
    </location>
</feature>
<name>A0A7G7MFZ3_9PSEU</name>
<evidence type="ECO:0000313" key="4">
    <source>
        <dbReference type="Proteomes" id="UP000515728"/>
    </source>
</evidence>
<feature type="region of interest" description="Disordered" evidence="1">
    <location>
        <begin position="419"/>
        <end position="442"/>
    </location>
</feature>
<sequence length="517" mass="52183">MTEIGGGRGAGEFGPGHDLLTPGEFSPPDAALRRRAAEANARAAEAAAAAAAADAKAAIELAARAAAAADAAAQAAVQADAAVRAAAAAEALPFAPQPDGRPPFPGLHGRPDPAGPRHGSGDGPRHADPSGPAFPPPAGFAAAPGSNAVSETDVLRRVPSPRPGPAPRPEHDAPEGGRAARRRAAAAETTVFDVPAFDGPAHDGPRHDGPRHDGPRHDGPRHDGPRHDGAYDDAGYDPAYDAGYDDAAYDTGYDAAYDDAHYDEQGYDAEYDDAAYDDAAYDDAAYDDAAYDASARSDEPVTELVGTAPVDAGSTGEQPTALVAAGGRRHARPADDEVVDSGVDILPGAGEDAVSATGGRAARRAAGKRRGLFRRRGPLLAAGAVIGALGLTGVVLLNNGDAAPQPTAVVETAPVVPQLPTATDGSATDEDDTAALSQGDPLSDRGSTFLSALREAGVPTSRGGAAEVEAAELVCQELGDGVDEARIARALPASLPTVTRAQAADLVEIAKENYCTG</sequence>
<feature type="compositionally biased region" description="Gly residues" evidence="1">
    <location>
        <begin position="1"/>
        <end position="14"/>
    </location>
</feature>
<gene>
    <name evidence="3" type="ORF">H6H00_26955</name>
</gene>
<keyword evidence="4" id="KW-1185">Reference proteome</keyword>
<feature type="compositionally biased region" description="Pro residues" evidence="1">
    <location>
        <begin position="95"/>
        <end position="105"/>
    </location>
</feature>
<dbReference type="RefSeq" id="WP_185718458.1">
    <property type="nucleotide sequence ID" value="NZ_BAAAWI010000001.1"/>
</dbReference>
<feature type="compositionally biased region" description="Basic and acidic residues" evidence="1">
    <location>
        <begin position="119"/>
        <end position="128"/>
    </location>
</feature>
<accession>A0A7G7MFZ3</accession>
<dbReference type="AlphaFoldDB" id="A0A7G7MFZ3"/>
<dbReference type="InterPro" id="IPR007969">
    <property type="entry name" value="DUF732"/>
</dbReference>
<dbReference type="Proteomes" id="UP000515728">
    <property type="component" value="Chromosome"/>
</dbReference>
<feature type="domain" description="DUF732" evidence="2">
    <location>
        <begin position="448"/>
        <end position="516"/>
    </location>
</feature>
<feature type="region of interest" description="Disordered" evidence="1">
    <location>
        <begin position="1"/>
        <end position="37"/>
    </location>
</feature>
<dbReference type="Pfam" id="PF05305">
    <property type="entry name" value="DUF732"/>
    <property type="match status" value="1"/>
</dbReference>
<reference evidence="3 4" key="1">
    <citation type="submission" date="2020-08" db="EMBL/GenBank/DDBJ databases">
        <authorList>
            <person name="Mo P."/>
        </authorList>
    </citation>
    <scope>NUCLEOTIDE SEQUENCE [LARGE SCALE GENOMIC DNA]</scope>
    <source>
        <strain evidence="3 4">CGMCC 4.1532</strain>
    </source>
</reference>
<organism evidence="3 4">
    <name type="scientific">Pseudonocardia petroleophila</name>
    <dbReference type="NCBI Taxonomy" id="37331"/>
    <lineage>
        <taxon>Bacteria</taxon>
        <taxon>Bacillati</taxon>
        <taxon>Actinomycetota</taxon>
        <taxon>Actinomycetes</taxon>
        <taxon>Pseudonocardiales</taxon>
        <taxon>Pseudonocardiaceae</taxon>
        <taxon>Pseudonocardia</taxon>
    </lineage>
</organism>
<evidence type="ECO:0000256" key="1">
    <source>
        <dbReference type="SAM" id="MobiDB-lite"/>
    </source>
</evidence>
<evidence type="ECO:0000313" key="3">
    <source>
        <dbReference type="EMBL" id="QNG51704.1"/>
    </source>
</evidence>
<evidence type="ECO:0000259" key="2">
    <source>
        <dbReference type="Pfam" id="PF05305"/>
    </source>
</evidence>
<proteinExistence type="predicted"/>